<dbReference type="RefSeq" id="WP_344986227.1">
    <property type="nucleotide sequence ID" value="NZ_BAAAXV010000001.1"/>
</dbReference>
<keyword evidence="3" id="KW-1185">Reference proteome</keyword>
<accession>A0ABV5S1P9</accession>
<proteinExistence type="predicted"/>
<dbReference type="EMBL" id="JBHMBW010000014">
    <property type="protein sequence ID" value="MFB9624983.1"/>
    <property type="molecule type" value="Genomic_DNA"/>
</dbReference>
<protein>
    <submittedName>
        <fullName evidence="2">Acyl-CoA carboxylase subunit epsilon</fullName>
    </submittedName>
</protein>
<gene>
    <name evidence="2" type="ORF">ACFFSA_18005</name>
</gene>
<dbReference type="Proteomes" id="UP001589532">
    <property type="component" value="Unassembled WGS sequence"/>
</dbReference>
<evidence type="ECO:0000256" key="1">
    <source>
        <dbReference type="SAM" id="MobiDB-lite"/>
    </source>
</evidence>
<feature type="region of interest" description="Disordered" evidence="1">
    <location>
        <begin position="28"/>
        <end position="57"/>
    </location>
</feature>
<reference evidence="2 3" key="1">
    <citation type="submission" date="2024-09" db="EMBL/GenBank/DDBJ databases">
        <authorList>
            <person name="Sun Q."/>
            <person name="Mori K."/>
        </authorList>
    </citation>
    <scope>NUCLEOTIDE SEQUENCE [LARGE SCALE GENOMIC DNA]</scope>
    <source>
        <strain evidence="2 3">JCM 3143</strain>
    </source>
</reference>
<dbReference type="InterPro" id="IPR032716">
    <property type="entry name" value="ACC_epsilon"/>
</dbReference>
<dbReference type="Pfam" id="PF13822">
    <property type="entry name" value="ACC_epsilon"/>
    <property type="match status" value="1"/>
</dbReference>
<evidence type="ECO:0000313" key="3">
    <source>
        <dbReference type="Proteomes" id="UP001589532"/>
    </source>
</evidence>
<evidence type="ECO:0000313" key="2">
    <source>
        <dbReference type="EMBL" id="MFB9624983.1"/>
    </source>
</evidence>
<feature type="compositionally biased region" description="Basic residues" evidence="1">
    <location>
        <begin position="40"/>
        <end position="51"/>
    </location>
</feature>
<name>A0ABV5S1P9_9ACTN</name>
<sequence>MELHIMSGHPTDEEICALVCALTALGTARAARPEPAPATRRPRREWHRYRSPRSWAT</sequence>
<comment type="caution">
    <text evidence="2">The sequence shown here is derived from an EMBL/GenBank/DDBJ whole genome shotgun (WGS) entry which is preliminary data.</text>
</comment>
<organism evidence="2 3">
    <name type="scientific">Nonomuraea helvata</name>
    <dbReference type="NCBI Taxonomy" id="37484"/>
    <lineage>
        <taxon>Bacteria</taxon>
        <taxon>Bacillati</taxon>
        <taxon>Actinomycetota</taxon>
        <taxon>Actinomycetes</taxon>
        <taxon>Streptosporangiales</taxon>
        <taxon>Streptosporangiaceae</taxon>
        <taxon>Nonomuraea</taxon>
    </lineage>
</organism>